<dbReference type="Pfam" id="PF13089">
    <property type="entry name" value="PP_kinase_N"/>
    <property type="match status" value="1"/>
</dbReference>
<protein>
    <recommendedName>
        <fullName evidence="6 7">Polyphosphate kinase</fullName>
        <ecNumber evidence="6 7">2.7.4.1</ecNumber>
    </recommendedName>
    <alternativeName>
        <fullName evidence="6">ATP-polyphosphate phosphotransferase</fullName>
    </alternativeName>
    <alternativeName>
        <fullName evidence="6">Polyphosphoric acid kinase</fullName>
    </alternativeName>
</protein>
<dbReference type="EMBL" id="DVOL01000026">
    <property type="protein sequence ID" value="HIV10449.1"/>
    <property type="molecule type" value="Genomic_DNA"/>
</dbReference>
<feature type="active site" description="Phosphohistidine intermediate" evidence="6">
    <location>
        <position position="456"/>
    </location>
</feature>
<feature type="domain" description="Polyphosphate kinase middle" evidence="8">
    <location>
        <begin position="145"/>
        <end position="322"/>
    </location>
</feature>
<evidence type="ECO:0000256" key="1">
    <source>
        <dbReference type="ARBA" id="ARBA00022553"/>
    </source>
</evidence>
<keyword evidence="3 6" id="KW-0547">Nucleotide-binding</keyword>
<evidence type="ECO:0000256" key="4">
    <source>
        <dbReference type="ARBA" id="ARBA00022777"/>
    </source>
</evidence>
<evidence type="ECO:0000259" key="9">
    <source>
        <dbReference type="Pfam" id="PF13089"/>
    </source>
</evidence>
<comment type="similarity">
    <text evidence="6 7">Belongs to the polyphosphate kinase 1 (PPK1) family.</text>
</comment>
<evidence type="ECO:0000256" key="7">
    <source>
        <dbReference type="RuleBase" id="RU003800"/>
    </source>
</evidence>
<evidence type="ECO:0000313" key="13">
    <source>
        <dbReference type="Proteomes" id="UP000823960"/>
    </source>
</evidence>
<feature type="binding site" evidence="6">
    <location>
        <position position="68"/>
    </location>
    <ligand>
        <name>ATP</name>
        <dbReference type="ChEBI" id="CHEBI:30616"/>
    </ligand>
</feature>
<dbReference type="GO" id="GO:0046872">
    <property type="term" value="F:metal ion binding"/>
    <property type="evidence" value="ECO:0007669"/>
    <property type="project" value="UniProtKB-KW"/>
</dbReference>
<dbReference type="InterPro" id="IPR024953">
    <property type="entry name" value="PP_kinase_middle"/>
</dbReference>
<gene>
    <name evidence="12" type="primary">ppk1</name>
    <name evidence="6" type="synonym">ppk</name>
    <name evidence="12" type="ORF">IAD28_01985</name>
</gene>
<accession>A0A9D1NQU1</accession>
<dbReference type="GO" id="GO:0006799">
    <property type="term" value="P:polyphosphate biosynthetic process"/>
    <property type="evidence" value="ECO:0007669"/>
    <property type="project" value="UniProtKB-UniRule"/>
</dbReference>
<dbReference type="InterPro" id="IPR025198">
    <property type="entry name" value="PPK_N_dom"/>
</dbReference>
<feature type="binding site" evidence="6">
    <location>
        <position position="426"/>
    </location>
    <ligand>
        <name>Mg(2+)</name>
        <dbReference type="ChEBI" id="CHEBI:18420"/>
    </ligand>
</feature>
<comment type="PTM">
    <text evidence="6 7">An intermediate of this reaction is the autophosphorylated ppk in which a phosphate is covalently linked to a histidine residue through a N-P bond.</text>
</comment>
<dbReference type="Pfam" id="PF02503">
    <property type="entry name" value="PP_kinase"/>
    <property type="match status" value="1"/>
</dbReference>
<dbReference type="Proteomes" id="UP000823960">
    <property type="component" value="Unassembled WGS sequence"/>
</dbReference>
<comment type="caution">
    <text evidence="12">The sequence shown here is derived from an EMBL/GenBank/DDBJ whole genome shotgun (WGS) entry which is preliminary data.</text>
</comment>
<reference evidence="12" key="1">
    <citation type="submission" date="2020-10" db="EMBL/GenBank/DDBJ databases">
        <authorList>
            <person name="Gilroy R."/>
        </authorList>
    </citation>
    <scope>NUCLEOTIDE SEQUENCE</scope>
    <source>
        <strain evidence="12">1370</strain>
    </source>
</reference>
<sequence length="699" mass="79790">MDSKTKTAQKGSSQTKKLSRNITRFIKMEYMNREYSWLLFNERVLDQALDRTNPLLERCKFLSIFQSNLDEFFMVRVGSLYNEGRIDPDDRENKTGLTASQQIDGILLAVRRLYARSAEVFKELKKELSAAGIRLLSGDKLTKAQHEECWEYFLANILPLLSPMVLDAKHPMIRFENKTCYMIYELEKNGRRMIGVMSACPGTSRLHRLSRGKKVNLITIEALVRMFGHTVFTGYEVKSRMMVRATRNADFDTQIDDADVEHDFSEIMKSRIELRQKLGVVRLEVDRNSQRLKDYLMKLMKLKPKSCFKIEHYFDYKFMFSLGAYLTPELAGKLKYPALRQKLPDAVRTAPSMIELIRKKDVFLSYPFDSMNPVLSLLDEAAEDPRVVSIKITIYRLASQSRIVEALKKASENGKSVTVVIELCARFDEENNLNAASVLQEAGCDIIYGMQNLKVHSKIISIVMSDGESLEYITHLGTGNYNESTSKQYTDMNILTANREIGEDAVLFFRNIAICNTDCEYKQLLVAPKTLKRGLIEQIDREIEAAKQGRKALIVAKMNSLTDKMLIDKLADAGRAGVRVELIVRGICCLVPGVEGRTDNLSVRSIVGRFLEHSRIYCFGTGDDRRIYISSADMMTRNTDKRVEIAAPVLDPDIKKSIISYLDIMLKDNVKARILYPDGSYRPCEIEGEPVNAQEELLR</sequence>
<dbReference type="AlphaFoldDB" id="A0A9D1NQU1"/>
<dbReference type="GO" id="GO:0005524">
    <property type="term" value="F:ATP binding"/>
    <property type="evidence" value="ECO:0007669"/>
    <property type="project" value="UniProtKB-KW"/>
</dbReference>
<dbReference type="InterPro" id="IPR036832">
    <property type="entry name" value="PPK_N_dom_sf"/>
</dbReference>
<reference evidence="12" key="2">
    <citation type="journal article" date="2021" name="PeerJ">
        <title>Extensive microbial diversity within the chicken gut microbiome revealed by metagenomics and culture.</title>
        <authorList>
            <person name="Gilroy R."/>
            <person name="Ravi A."/>
            <person name="Getino M."/>
            <person name="Pursley I."/>
            <person name="Horton D.L."/>
            <person name="Alikhan N.F."/>
            <person name="Baker D."/>
            <person name="Gharbi K."/>
            <person name="Hall N."/>
            <person name="Watson M."/>
            <person name="Adriaenssens E.M."/>
            <person name="Foster-Nyarko E."/>
            <person name="Jarju S."/>
            <person name="Secka A."/>
            <person name="Antonio M."/>
            <person name="Oren A."/>
            <person name="Chaudhuri R.R."/>
            <person name="La Ragione R."/>
            <person name="Hildebrand F."/>
            <person name="Pallen M.J."/>
        </authorList>
    </citation>
    <scope>NUCLEOTIDE SEQUENCE</scope>
    <source>
        <strain evidence="12">1370</strain>
    </source>
</reference>
<keyword evidence="6" id="KW-0479">Metal-binding</keyword>
<dbReference type="SUPFAM" id="SSF143724">
    <property type="entry name" value="PHP14-like"/>
    <property type="match status" value="1"/>
</dbReference>
<feature type="domain" description="Polyphosphate kinase C-terminal" evidence="10">
    <location>
        <begin position="524"/>
        <end position="694"/>
    </location>
</feature>
<keyword evidence="6" id="KW-0460">Magnesium</keyword>
<feature type="domain" description="Polyphosphate kinase C-terminal" evidence="11">
    <location>
        <begin position="353"/>
        <end position="513"/>
    </location>
</feature>
<dbReference type="Gene3D" id="3.30.1840.10">
    <property type="entry name" value="Polyphosphate kinase middle domain"/>
    <property type="match status" value="1"/>
</dbReference>
<dbReference type="Gene3D" id="3.30.870.10">
    <property type="entry name" value="Endonuclease Chain A"/>
    <property type="match status" value="2"/>
</dbReference>
<comment type="catalytic activity">
    <reaction evidence="6 7">
        <text>[phosphate](n) + ATP = [phosphate](n+1) + ADP</text>
        <dbReference type="Rhea" id="RHEA:19573"/>
        <dbReference type="Rhea" id="RHEA-COMP:9859"/>
        <dbReference type="Rhea" id="RHEA-COMP:14280"/>
        <dbReference type="ChEBI" id="CHEBI:16838"/>
        <dbReference type="ChEBI" id="CHEBI:30616"/>
        <dbReference type="ChEBI" id="CHEBI:456216"/>
        <dbReference type="EC" id="2.7.4.1"/>
    </reaction>
</comment>
<dbReference type="NCBIfam" id="TIGR03705">
    <property type="entry name" value="poly_P_kin"/>
    <property type="match status" value="1"/>
</dbReference>
<evidence type="ECO:0000313" key="12">
    <source>
        <dbReference type="EMBL" id="HIV10449.1"/>
    </source>
</evidence>
<evidence type="ECO:0000256" key="5">
    <source>
        <dbReference type="ARBA" id="ARBA00022840"/>
    </source>
</evidence>
<organism evidence="12 13">
    <name type="scientific">Candidatus Faeciplasma avium</name>
    <dbReference type="NCBI Taxonomy" id="2840798"/>
    <lineage>
        <taxon>Bacteria</taxon>
        <taxon>Bacillati</taxon>
        <taxon>Bacillota</taxon>
        <taxon>Clostridia</taxon>
        <taxon>Eubacteriales</taxon>
        <taxon>Oscillospiraceae</taxon>
        <taxon>Oscillospiraceae incertae sedis</taxon>
        <taxon>Candidatus Faeciplasma</taxon>
    </lineage>
</organism>
<dbReference type="PANTHER" id="PTHR30218:SF0">
    <property type="entry name" value="POLYPHOSPHATE KINASE"/>
    <property type="match status" value="1"/>
</dbReference>
<dbReference type="InterPro" id="IPR036830">
    <property type="entry name" value="PP_kinase_middle_dom_sf"/>
</dbReference>
<dbReference type="InterPro" id="IPR041108">
    <property type="entry name" value="PP_kinase_C_1"/>
</dbReference>
<comment type="cofactor">
    <cofactor evidence="6">
        <name>Mg(2+)</name>
        <dbReference type="ChEBI" id="CHEBI:18420"/>
    </cofactor>
</comment>
<evidence type="ECO:0000259" key="8">
    <source>
        <dbReference type="Pfam" id="PF02503"/>
    </source>
</evidence>
<evidence type="ECO:0000259" key="11">
    <source>
        <dbReference type="Pfam" id="PF17941"/>
    </source>
</evidence>
<evidence type="ECO:0000256" key="2">
    <source>
        <dbReference type="ARBA" id="ARBA00022679"/>
    </source>
</evidence>
<feature type="binding site" evidence="6">
    <location>
        <position position="396"/>
    </location>
    <ligand>
        <name>Mg(2+)</name>
        <dbReference type="ChEBI" id="CHEBI:18420"/>
    </ligand>
</feature>
<evidence type="ECO:0000256" key="6">
    <source>
        <dbReference type="HAMAP-Rule" id="MF_00347"/>
    </source>
</evidence>
<dbReference type="Gene3D" id="1.20.58.310">
    <property type="entry name" value="Polyphosphate kinase N-terminal domain"/>
    <property type="match status" value="1"/>
</dbReference>
<dbReference type="PANTHER" id="PTHR30218">
    <property type="entry name" value="POLYPHOSPHATE KINASE"/>
    <property type="match status" value="1"/>
</dbReference>
<feature type="binding site" evidence="6">
    <location>
        <position position="489"/>
    </location>
    <ligand>
        <name>ATP</name>
        <dbReference type="ChEBI" id="CHEBI:30616"/>
    </ligand>
</feature>
<dbReference type="InterPro" id="IPR025200">
    <property type="entry name" value="PPK_C_dom2"/>
</dbReference>
<keyword evidence="4 6" id="KW-0418">Kinase</keyword>
<keyword evidence="2 6" id="KW-0808">Transferase</keyword>
<dbReference type="HAMAP" id="MF_00347">
    <property type="entry name" value="Polyphosphate_kinase"/>
    <property type="match status" value="1"/>
</dbReference>
<dbReference type="CDD" id="cd09169">
    <property type="entry name" value="PLDc_PPK1_C2_unchar"/>
    <property type="match status" value="1"/>
</dbReference>
<dbReference type="Pfam" id="PF17941">
    <property type="entry name" value="PP_kinase_C_1"/>
    <property type="match status" value="1"/>
</dbReference>
<dbReference type="PIRSF" id="PIRSF015589">
    <property type="entry name" value="PP_kinase"/>
    <property type="match status" value="1"/>
</dbReference>
<comment type="function">
    <text evidence="6 7">Catalyzes the reversible transfer of the terminal phosphate of ATP to form a long-chain polyphosphate (polyP).</text>
</comment>
<proteinExistence type="inferred from homology"/>
<keyword evidence="1 6" id="KW-0597">Phosphoprotein</keyword>
<dbReference type="NCBIfam" id="NF003921">
    <property type="entry name" value="PRK05443.2-2"/>
    <property type="match status" value="1"/>
</dbReference>
<dbReference type="NCBIfam" id="NF003917">
    <property type="entry name" value="PRK05443.1-1"/>
    <property type="match status" value="1"/>
</dbReference>
<dbReference type="GO" id="GO:0009358">
    <property type="term" value="C:polyphosphate kinase complex"/>
    <property type="evidence" value="ECO:0007669"/>
    <property type="project" value="InterPro"/>
</dbReference>
<feature type="binding site" evidence="6">
    <location>
        <position position="613"/>
    </location>
    <ligand>
        <name>ATP</name>
        <dbReference type="ChEBI" id="CHEBI:30616"/>
    </ligand>
</feature>
<keyword evidence="5 6" id="KW-0067">ATP-binding</keyword>
<dbReference type="Pfam" id="PF13090">
    <property type="entry name" value="PP_kinase_C"/>
    <property type="match status" value="1"/>
</dbReference>
<dbReference type="GO" id="GO:0008976">
    <property type="term" value="F:polyphosphate kinase activity"/>
    <property type="evidence" value="ECO:0007669"/>
    <property type="project" value="UniProtKB-UniRule"/>
</dbReference>
<dbReference type="SUPFAM" id="SSF56024">
    <property type="entry name" value="Phospholipase D/nuclease"/>
    <property type="match status" value="2"/>
</dbReference>
<feature type="binding site" evidence="6">
    <location>
        <position position="585"/>
    </location>
    <ligand>
        <name>ATP</name>
        <dbReference type="ChEBI" id="CHEBI:30616"/>
    </ligand>
</feature>
<evidence type="ECO:0000256" key="3">
    <source>
        <dbReference type="ARBA" id="ARBA00022741"/>
    </source>
</evidence>
<evidence type="ECO:0000259" key="10">
    <source>
        <dbReference type="Pfam" id="PF13090"/>
    </source>
</evidence>
<dbReference type="InterPro" id="IPR003414">
    <property type="entry name" value="PP_kinase"/>
</dbReference>
<dbReference type="EC" id="2.7.4.1" evidence="6 7"/>
<name>A0A9D1NQU1_9FIRM</name>
<dbReference type="SUPFAM" id="SSF140356">
    <property type="entry name" value="PPK N-terminal domain-like"/>
    <property type="match status" value="1"/>
</dbReference>
<feature type="domain" description="Polyphosphate kinase N-terminal" evidence="9">
    <location>
        <begin position="30"/>
        <end position="135"/>
    </location>
</feature>